<keyword evidence="3" id="KW-1185">Reference proteome</keyword>
<name>A0ABP7G4U9_9ACTN</name>
<evidence type="ECO:0000313" key="2">
    <source>
        <dbReference type="EMBL" id="GAA3754576.1"/>
    </source>
</evidence>
<organism evidence="2 3">
    <name type="scientific">Salinactinospora qingdaonensis</name>
    <dbReference type="NCBI Taxonomy" id="702744"/>
    <lineage>
        <taxon>Bacteria</taxon>
        <taxon>Bacillati</taxon>
        <taxon>Actinomycetota</taxon>
        <taxon>Actinomycetes</taxon>
        <taxon>Streptosporangiales</taxon>
        <taxon>Nocardiopsidaceae</taxon>
        <taxon>Salinactinospora</taxon>
    </lineage>
</organism>
<dbReference type="Proteomes" id="UP001500908">
    <property type="component" value="Unassembled WGS sequence"/>
</dbReference>
<dbReference type="PANTHER" id="PTHR43242:SF1">
    <property type="entry name" value="NAD(P)-BINDING ROSSMANN-FOLD SUPERFAMILY PROTEIN"/>
    <property type="match status" value="1"/>
</dbReference>
<accession>A0ABP7G4U9</accession>
<dbReference type="InterPro" id="IPR029903">
    <property type="entry name" value="RmlD-like-bd"/>
</dbReference>
<gene>
    <name evidence="2" type="ORF">GCM10022402_36570</name>
</gene>
<feature type="domain" description="RmlD-like substrate binding" evidence="1">
    <location>
        <begin position="11"/>
        <end position="169"/>
    </location>
</feature>
<comment type="caution">
    <text evidence="2">The sequence shown here is derived from an EMBL/GenBank/DDBJ whole genome shotgun (WGS) entry which is preliminary data.</text>
</comment>
<dbReference type="Pfam" id="PF04321">
    <property type="entry name" value="RmlD_sub_bind"/>
    <property type="match status" value="1"/>
</dbReference>
<evidence type="ECO:0000313" key="3">
    <source>
        <dbReference type="Proteomes" id="UP001500908"/>
    </source>
</evidence>
<dbReference type="Gene3D" id="3.40.50.720">
    <property type="entry name" value="NAD(P)-binding Rossmann-like Domain"/>
    <property type="match status" value="1"/>
</dbReference>
<dbReference type="EMBL" id="BAABDD010000019">
    <property type="protein sequence ID" value="GAA3754576.1"/>
    <property type="molecule type" value="Genomic_DNA"/>
</dbReference>
<dbReference type="InterPro" id="IPR036291">
    <property type="entry name" value="NAD(P)-bd_dom_sf"/>
</dbReference>
<proteinExistence type="predicted"/>
<protein>
    <submittedName>
        <fullName evidence="2">Sugar nucleotide-binding protein</fullName>
    </submittedName>
</protein>
<reference evidence="3" key="1">
    <citation type="journal article" date="2019" name="Int. J. Syst. Evol. Microbiol.">
        <title>The Global Catalogue of Microorganisms (GCM) 10K type strain sequencing project: providing services to taxonomists for standard genome sequencing and annotation.</title>
        <authorList>
            <consortium name="The Broad Institute Genomics Platform"/>
            <consortium name="The Broad Institute Genome Sequencing Center for Infectious Disease"/>
            <person name="Wu L."/>
            <person name="Ma J."/>
        </authorList>
    </citation>
    <scope>NUCLEOTIDE SEQUENCE [LARGE SCALE GENOMIC DNA]</scope>
    <source>
        <strain evidence="3">JCM 17137</strain>
    </source>
</reference>
<sequence length="223" mass="23297">MVVNAAYAQQDWEATAVGPVHIAWACNQEEARLVHISSDAVFCGDLDSYDEICAPSPMTRYGAAKAAAEVGVIAAMGDAVVVRTSWILGDGNSGFEAFVRALANGEADGALFDDDIRCPVHIADLAAAVLEVGRLNYGEFTGLLHVAGSDALSRYELGCLIAERDGLEAGILPKASKSSVGVKGMVVRLDASRSRGLLTTKVRGAHEFTASNIVPSADSGSRT</sequence>
<evidence type="ECO:0000259" key="1">
    <source>
        <dbReference type="Pfam" id="PF04321"/>
    </source>
</evidence>
<dbReference type="PANTHER" id="PTHR43242">
    <property type="entry name" value="NAD(P)-BINDING ROSSMANN-FOLD SUPERFAMILY PROTEIN"/>
    <property type="match status" value="1"/>
</dbReference>
<dbReference type="SUPFAM" id="SSF51735">
    <property type="entry name" value="NAD(P)-binding Rossmann-fold domains"/>
    <property type="match status" value="1"/>
</dbReference>